<dbReference type="InterPro" id="IPR027417">
    <property type="entry name" value="P-loop_NTPase"/>
</dbReference>
<evidence type="ECO:0000313" key="6">
    <source>
        <dbReference type="Proteomes" id="UP000472271"/>
    </source>
</evidence>
<dbReference type="InterPro" id="IPR006703">
    <property type="entry name" value="G_AIG1"/>
</dbReference>
<dbReference type="Proteomes" id="UP000472271">
    <property type="component" value="Chromosome 17"/>
</dbReference>
<evidence type="ECO:0000256" key="2">
    <source>
        <dbReference type="ARBA" id="ARBA00022741"/>
    </source>
</evidence>
<name>A0A673C2T0_9TELE</name>
<dbReference type="InParanoid" id="A0A673C2T0"/>
<dbReference type="PANTHER" id="PTHR10903:SF107">
    <property type="entry name" value="GTPASE IMAP FAMILY MEMBER 4-LIKE-RELATED"/>
    <property type="match status" value="1"/>
</dbReference>
<keyword evidence="2" id="KW-0547">Nucleotide-binding</keyword>
<reference evidence="5" key="1">
    <citation type="submission" date="2019-06" db="EMBL/GenBank/DDBJ databases">
        <authorList>
            <consortium name="Wellcome Sanger Institute Data Sharing"/>
        </authorList>
    </citation>
    <scope>NUCLEOTIDE SEQUENCE [LARGE SCALE GENOMIC DNA]</scope>
</reference>
<dbReference type="SUPFAM" id="SSF52540">
    <property type="entry name" value="P-loop containing nucleoside triphosphate hydrolases"/>
    <property type="match status" value="1"/>
</dbReference>
<dbReference type="GO" id="GO:0005525">
    <property type="term" value="F:GTP binding"/>
    <property type="evidence" value="ECO:0007669"/>
    <property type="project" value="UniProtKB-KW"/>
</dbReference>
<sequence>MLLGQGRVFDTRGGGTSSSACAVSVGRQVTVVDAQGWGSCEELVPRDEKIELMTAMSMCGPGPHVVLLVIPLLDFTESERMAVERRMELLTSAVWRYTMVLFTFGDRLKRCGRSVDEHIKSGGPAMRWLMEKCRYRYHVMDNTPQEQVNELLSKVEDMMQENGGWHFSLHMYQRLEEEWSRREQELRDLLETETDVGRGRRRKEPTMGVNLSDLLLVSFRVMCFQPFNKLYGFLYD</sequence>
<dbReference type="Ensembl" id="ENSSORT00005048744.1">
    <property type="protein sequence ID" value="ENSSORP00005047564.1"/>
    <property type="gene ID" value="ENSSORG00005021754.1"/>
</dbReference>
<evidence type="ECO:0000256" key="1">
    <source>
        <dbReference type="ARBA" id="ARBA00008535"/>
    </source>
</evidence>
<accession>A0A673C2T0</accession>
<comment type="similarity">
    <text evidence="1">Belongs to the TRAFAC class TrmE-Era-EngA-EngB-Septin-like GTPase superfamily. AIG1/Toc34/Toc159-like paraseptin GTPase family. IAN subfamily.</text>
</comment>
<dbReference type="AlphaFoldDB" id="A0A673C2T0"/>
<dbReference type="Pfam" id="PF04548">
    <property type="entry name" value="AIG1"/>
    <property type="match status" value="1"/>
</dbReference>
<dbReference type="Gene3D" id="3.40.50.300">
    <property type="entry name" value="P-loop containing nucleotide triphosphate hydrolases"/>
    <property type="match status" value="1"/>
</dbReference>
<feature type="domain" description="AIG1-type G" evidence="4">
    <location>
        <begin position="22"/>
        <end position="180"/>
    </location>
</feature>
<reference evidence="5" key="3">
    <citation type="submission" date="2025-09" db="UniProtKB">
        <authorList>
            <consortium name="Ensembl"/>
        </authorList>
    </citation>
    <scope>IDENTIFICATION</scope>
</reference>
<reference evidence="5" key="2">
    <citation type="submission" date="2025-08" db="UniProtKB">
        <authorList>
            <consortium name="Ensembl"/>
        </authorList>
    </citation>
    <scope>IDENTIFICATION</scope>
</reference>
<keyword evidence="6" id="KW-1185">Reference proteome</keyword>
<dbReference type="InterPro" id="IPR045058">
    <property type="entry name" value="GIMA/IAN/Toc"/>
</dbReference>
<evidence type="ECO:0000259" key="4">
    <source>
        <dbReference type="Pfam" id="PF04548"/>
    </source>
</evidence>
<keyword evidence="3" id="KW-0342">GTP-binding</keyword>
<proteinExistence type="inferred from homology"/>
<protein>
    <submittedName>
        <fullName evidence="5">Zgc:136870</fullName>
    </submittedName>
</protein>
<evidence type="ECO:0000256" key="3">
    <source>
        <dbReference type="ARBA" id="ARBA00023134"/>
    </source>
</evidence>
<evidence type="ECO:0000313" key="5">
    <source>
        <dbReference type="Ensembl" id="ENSSORP00005047564.1"/>
    </source>
</evidence>
<organism evidence="5 6">
    <name type="scientific">Sphaeramia orbicularis</name>
    <name type="common">orbiculate cardinalfish</name>
    <dbReference type="NCBI Taxonomy" id="375764"/>
    <lineage>
        <taxon>Eukaryota</taxon>
        <taxon>Metazoa</taxon>
        <taxon>Chordata</taxon>
        <taxon>Craniata</taxon>
        <taxon>Vertebrata</taxon>
        <taxon>Euteleostomi</taxon>
        <taxon>Actinopterygii</taxon>
        <taxon>Neopterygii</taxon>
        <taxon>Teleostei</taxon>
        <taxon>Neoteleostei</taxon>
        <taxon>Acanthomorphata</taxon>
        <taxon>Gobiaria</taxon>
        <taxon>Kurtiformes</taxon>
        <taxon>Apogonoidei</taxon>
        <taxon>Apogonidae</taxon>
        <taxon>Apogoninae</taxon>
        <taxon>Sphaeramia</taxon>
    </lineage>
</organism>
<dbReference type="PANTHER" id="PTHR10903">
    <property type="entry name" value="GTPASE, IMAP FAMILY MEMBER-RELATED"/>
    <property type="match status" value="1"/>
</dbReference>